<dbReference type="Gene3D" id="1.10.3210.10">
    <property type="entry name" value="Hypothetical protein af1432"/>
    <property type="match status" value="1"/>
</dbReference>
<accession>A0A1T4V404</accession>
<sequence>MVIININPLDFKYDIETLSRAFYPGERFFVNKEVDIDEDKKVIIDVTFAENKINIKLNDSERSTEADFDDRADTKNRLKRLLYSMLVDETEKVLPWGTLTGIRPIKLALSKLEDGMDEEDVLDFMEEEYLASEEKSKLALKIAKREAEVLSEFEYKDGYSLYVGIPFCPKRCIYCSFASNDIEEKGDKVEDYLEALKKELSYIANACNELKLYTIYVGGGTPTALNALQLDELLKFITRTFNLTYLREFTVEAGRPDTIDEDKLNVMKKYGVSRISINPQTMNDKTLKLIGRNHTVKDVYEAFALAREYGFNNINMDFILGLPEETIEDVRNTMEQVLTLKPESITIHSLAIKRGAKLQTDSEEYKDLTFKNNEEMMNLASKYARELGMNPYYLYRQKNIAGNLENVGYSKYGYECLYNILIMEEKHNIIAAGAGSDSKFVIYHDEEDYEGEHNPEVFRVCDVKDLDNYIDRIEEMIERKREFIKENYNTYSIDKDKLESDMIDNIHHGILVSNLARMLGKEIGLADDKCYDLAVAGVLHDIGKLRLAEYLYGKDRDSLSIEKMRHIRMHSSLSYDIIKDMDFSALVKESVLYHHENYDGTGFPRNLEGEDIPLGARIIRVCDVFAALVSRRSYRDAFDIDSALNLLINEVKHFDMHIFLAFQRMINREEVREKVRHLLQYQADDMD</sequence>
<dbReference type="PROSITE" id="PS51832">
    <property type="entry name" value="HD_GYP"/>
    <property type="match status" value="1"/>
</dbReference>
<dbReference type="SMART" id="SM00729">
    <property type="entry name" value="Elp3"/>
    <property type="match status" value="1"/>
</dbReference>
<dbReference type="CDD" id="cd01335">
    <property type="entry name" value="Radical_SAM"/>
    <property type="match status" value="1"/>
</dbReference>
<dbReference type="OrthoDB" id="9808022at2"/>
<dbReference type="PANTHER" id="PTHR13932">
    <property type="entry name" value="COPROPORPHYRINIGEN III OXIDASE"/>
    <property type="match status" value="1"/>
</dbReference>
<dbReference type="InterPro" id="IPR023995">
    <property type="entry name" value="HemZ"/>
</dbReference>
<dbReference type="SUPFAM" id="SSF109604">
    <property type="entry name" value="HD-domain/PDEase-like"/>
    <property type="match status" value="1"/>
</dbReference>
<dbReference type="PROSITE" id="PS51831">
    <property type="entry name" value="HD"/>
    <property type="match status" value="1"/>
</dbReference>
<dbReference type="InterPro" id="IPR007197">
    <property type="entry name" value="rSAM"/>
</dbReference>
<dbReference type="InterPro" id="IPR003607">
    <property type="entry name" value="HD/PDEase_dom"/>
</dbReference>
<feature type="domain" description="HD" evidence="1">
    <location>
        <begin position="505"/>
        <end position="628"/>
    </location>
</feature>
<dbReference type="NCBIfam" id="TIGR03994">
    <property type="entry name" value="rSAM_HemZ"/>
    <property type="match status" value="1"/>
</dbReference>
<dbReference type="InterPro" id="IPR034505">
    <property type="entry name" value="Coproporphyrinogen-III_oxidase"/>
</dbReference>
<evidence type="ECO:0000259" key="2">
    <source>
        <dbReference type="PROSITE" id="PS51832"/>
    </source>
</evidence>
<dbReference type="CDD" id="cd00077">
    <property type="entry name" value="HDc"/>
    <property type="match status" value="1"/>
</dbReference>
<dbReference type="EMBL" id="FUXZ01000002">
    <property type="protein sequence ID" value="SKA59699.1"/>
    <property type="molecule type" value="Genomic_DNA"/>
</dbReference>
<gene>
    <name evidence="4" type="ORF">SAMN02745111_00051</name>
</gene>
<dbReference type="PANTHER" id="PTHR13932:SF1">
    <property type="entry name" value="OXYGEN-INDEPENDENT COPROPORPHYRINOGEN-III OXIDASE-LIKE PROTEIN HEMZ"/>
    <property type="match status" value="1"/>
</dbReference>
<dbReference type="PROSITE" id="PS51918">
    <property type="entry name" value="RADICAL_SAM"/>
    <property type="match status" value="1"/>
</dbReference>
<feature type="domain" description="Radical SAM core" evidence="3">
    <location>
        <begin position="153"/>
        <end position="386"/>
    </location>
</feature>
<dbReference type="STRING" id="39495.SAMN02745111_00051"/>
<dbReference type="GO" id="GO:0006779">
    <property type="term" value="P:porphyrin-containing compound biosynthetic process"/>
    <property type="evidence" value="ECO:0007669"/>
    <property type="project" value="TreeGrafter"/>
</dbReference>
<evidence type="ECO:0000259" key="3">
    <source>
        <dbReference type="PROSITE" id="PS51918"/>
    </source>
</evidence>
<dbReference type="SUPFAM" id="SSF102114">
    <property type="entry name" value="Radical SAM enzymes"/>
    <property type="match status" value="1"/>
</dbReference>
<dbReference type="InterPro" id="IPR006674">
    <property type="entry name" value="HD_domain"/>
</dbReference>
<dbReference type="Pfam" id="PF04055">
    <property type="entry name" value="Radical_SAM"/>
    <property type="match status" value="1"/>
</dbReference>
<dbReference type="SFLD" id="SFLDG01065">
    <property type="entry name" value="anaerobic_coproporphyrinogen-I"/>
    <property type="match status" value="1"/>
</dbReference>
<dbReference type="SFLD" id="SFLDG01082">
    <property type="entry name" value="B12-binding_domain_containing"/>
    <property type="match status" value="1"/>
</dbReference>
<feature type="domain" description="HD-GYP" evidence="2">
    <location>
        <begin position="483"/>
        <end position="677"/>
    </location>
</feature>
<reference evidence="4 5" key="1">
    <citation type="submission" date="2017-02" db="EMBL/GenBank/DDBJ databases">
        <authorList>
            <person name="Peterson S.W."/>
        </authorList>
    </citation>
    <scope>NUCLEOTIDE SEQUENCE [LARGE SCALE GENOMIC DNA]</scope>
    <source>
        <strain evidence="4 5">ATCC 35992</strain>
    </source>
</reference>
<dbReference type="InterPro" id="IPR006638">
    <property type="entry name" value="Elp3/MiaA/NifB-like_rSAM"/>
</dbReference>
<evidence type="ECO:0000259" key="1">
    <source>
        <dbReference type="PROSITE" id="PS51831"/>
    </source>
</evidence>
<dbReference type="GO" id="GO:0003824">
    <property type="term" value="F:catalytic activity"/>
    <property type="evidence" value="ECO:0007669"/>
    <property type="project" value="InterPro"/>
</dbReference>
<evidence type="ECO:0000313" key="4">
    <source>
        <dbReference type="EMBL" id="SKA59699.1"/>
    </source>
</evidence>
<dbReference type="SFLD" id="SFLDS00029">
    <property type="entry name" value="Radical_SAM"/>
    <property type="match status" value="1"/>
</dbReference>
<name>A0A1T4V404_9FIRM</name>
<proteinExistence type="predicted"/>
<dbReference type="SFLD" id="SFLDF00310">
    <property type="entry name" value="oxygen-independent_coproporphy"/>
    <property type="match status" value="1"/>
</dbReference>
<dbReference type="InterPro" id="IPR023404">
    <property type="entry name" value="rSAM_horseshoe"/>
</dbReference>
<dbReference type="AlphaFoldDB" id="A0A1T4V404"/>
<dbReference type="InterPro" id="IPR058240">
    <property type="entry name" value="rSAM_sf"/>
</dbReference>
<dbReference type="GO" id="GO:0005737">
    <property type="term" value="C:cytoplasm"/>
    <property type="evidence" value="ECO:0007669"/>
    <property type="project" value="TreeGrafter"/>
</dbReference>
<keyword evidence="5" id="KW-1185">Reference proteome</keyword>
<dbReference type="GO" id="GO:0051539">
    <property type="term" value="F:4 iron, 4 sulfur cluster binding"/>
    <property type="evidence" value="ECO:0007669"/>
    <property type="project" value="TreeGrafter"/>
</dbReference>
<evidence type="ECO:0000313" key="5">
    <source>
        <dbReference type="Proteomes" id="UP000190814"/>
    </source>
</evidence>
<dbReference type="Pfam" id="PF13487">
    <property type="entry name" value="HD_5"/>
    <property type="match status" value="1"/>
</dbReference>
<dbReference type="SMART" id="SM00471">
    <property type="entry name" value="HDc"/>
    <property type="match status" value="1"/>
</dbReference>
<protein>
    <submittedName>
        <fullName evidence="4">Oxygen-independent coproporphyrinogen-3 oxidase</fullName>
    </submittedName>
</protein>
<dbReference type="RefSeq" id="WP_159444238.1">
    <property type="nucleotide sequence ID" value="NZ_FUXZ01000002.1"/>
</dbReference>
<dbReference type="InterPro" id="IPR037522">
    <property type="entry name" value="HD_GYP_dom"/>
</dbReference>
<dbReference type="Proteomes" id="UP000190814">
    <property type="component" value="Unassembled WGS sequence"/>
</dbReference>
<organism evidence="4 5">
    <name type="scientific">Eubacterium uniforme</name>
    <dbReference type="NCBI Taxonomy" id="39495"/>
    <lineage>
        <taxon>Bacteria</taxon>
        <taxon>Bacillati</taxon>
        <taxon>Bacillota</taxon>
        <taxon>Clostridia</taxon>
        <taxon>Eubacteriales</taxon>
        <taxon>Eubacteriaceae</taxon>
        <taxon>Eubacterium</taxon>
    </lineage>
</organism>
<dbReference type="Gene3D" id="3.80.30.20">
    <property type="entry name" value="tm_1862 like domain"/>
    <property type="match status" value="1"/>
</dbReference>